<name>A0A7Y0Q2Y9_9FIRM</name>
<dbReference type="PANTHER" id="PTHR48207">
    <property type="entry name" value="SUCCINATE--HYDROXYMETHYLGLUTARATE COA-TRANSFERASE"/>
    <property type="match status" value="1"/>
</dbReference>
<evidence type="ECO:0000313" key="3">
    <source>
        <dbReference type="Proteomes" id="UP000533476"/>
    </source>
</evidence>
<sequence>MNWPLKGTMVLDLTQNVAGPYAGVILAELGADVMKIEPPGGDATRQWGPPFWGGYGASYLALNRNKRGVRCDLKTEAGQNQIRAMLNNADVILVSARPGAMERLGLGWDDLHRTYPRLIYAEVTAFGHAGPLQNEPGYDPLMQALTGIMSVNSRPGEEPSRVGVSVIDMGCAQWIAIGVLAALRMRDETGEGHRVTGSLFETAIAWMTYHLTSYWASGESPHGWGSGTASISPYQAYPTSDGWLVIAAGNDRLFGILSKNLGHPEWPSDARFATNADRVRNRVELNDGISKVTRTQTTDYWQDRLKGAGIPVSRVSTTADVAHSTQLEEVGIVQSLCHPTIGNAFKSVGLPLVIDGDRPSLVRVPPL</sequence>
<dbReference type="InterPro" id="IPR050483">
    <property type="entry name" value="CoA-transferase_III_domain"/>
</dbReference>
<dbReference type="InterPro" id="IPR044855">
    <property type="entry name" value="CoA-Trfase_III_dom3_sf"/>
</dbReference>
<proteinExistence type="predicted"/>
<comment type="caution">
    <text evidence="2">The sequence shown here is derived from an EMBL/GenBank/DDBJ whole genome shotgun (WGS) entry which is preliminary data.</text>
</comment>
<gene>
    <name evidence="2" type="ORF">HIJ39_15045</name>
</gene>
<keyword evidence="1 2" id="KW-0808">Transferase</keyword>
<dbReference type="Gene3D" id="3.40.50.10540">
    <property type="entry name" value="Crotonobetainyl-coa:carnitine coa-transferase, domain 1"/>
    <property type="match status" value="1"/>
</dbReference>
<dbReference type="Proteomes" id="UP000533476">
    <property type="component" value="Unassembled WGS sequence"/>
</dbReference>
<reference evidence="2 3" key="1">
    <citation type="submission" date="2020-04" db="EMBL/GenBank/DDBJ databases">
        <authorList>
            <person name="Zhang R."/>
            <person name="Schippers A."/>
        </authorList>
    </citation>
    <scope>NUCLEOTIDE SEQUENCE [LARGE SCALE GENOMIC DNA]</scope>
    <source>
        <strain evidence="2 3">DSM 109850</strain>
    </source>
</reference>
<accession>A0A7Y0Q2Y9</accession>
<dbReference type="AlphaFoldDB" id="A0A7Y0Q2Y9"/>
<dbReference type="InterPro" id="IPR003673">
    <property type="entry name" value="CoA-Trfase_fam_III"/>
</dbReference>
<evidence type="ECO:0000313" key="2">
    <source>
        <dbReference type="EMBL" id="NMP23658.1"/>
    </source>
</evidence>
<evidence type="ECO:0000256" key="1">
    <source>
        <dbReference type="ARBA" id="ARBA00022679"/>
    </source>
</evidence>
<dbReference type="PANTHER" id="PTHR48207:SF3">
    <property type="entry name" value="SUCCINATE--HYDROXYMETHYLGLUTARATE COA-TRANSFERASE"/>
    <property type="match status" value="1"/>
</dbReference>
<dbReference type="RefSeq" id="WP_169101130.1">
    <property type="nucleotide sequence ID" value="NZ_JABBVZ010000060.1"/>
</dbReference>
<dbReference type="SUPFAM" id="SSF89796">
    <property type="entry name" value="CoA-transferase family III (CaiB/BaiF)"/>
    <property type="match status" value="1"/>
</dbReference>
<dbReference type="EMBL" id="JABBVZ010000060">
    <property type="protein sequence ID" value="NMP23658.1"/>
    <property type="molecule type" value="Genomic_DNA"/>
</dbReference>
<keyword evidence="3" id="KW-1185">Reference proteome</keyword>
<dbReference type="Gene3D" id="3.30.1540.10">
    <property type="entry name" value="formyl-coa transferase, domain 3"/>
    <property type="match status" value="1"/>
</dbReference>
<dbReference type="GO" id="GO:0008410">
    <property type="term" value="F:CoA-transferase activity"/>
    <property type="evidence" value="ECO:0007669"/>
    <property type="project" value="TreeGrafter"/>
</dbReference>
<dbReference type="Pfam" id="PF02515">
    <property type="entry name" value="CoA_transf_3"/>
    <property type="match status" value="1"/>
</dbReference>
<organism evidence="2 3">
    <name type="scientific">Sulfobacillus harzensis</name>
    <dbReference type="NCBI Taxonomy" id="2729629"/>
    <lineage>
        <taxon>Bacteria</taxon>
        <taxon>Bacillati</taxon>
        <taxon>Bacillota</taxon>
        <taxon>Clostridia</taxon>
        <taxon>Eubacteriales</taxon>
        <taxon>Clostridiales Family XVII. Incertae Sedis</taxon>
        <taxon>Sulfobacillus</taxon>
    </lineage>
</organism>
<dbReference type="InterPro" id="IPR023606">
    <property type="entry name" value="CoA-Trfase_III_dom_1_sf"/>
</dbReference>
<protein>
    <submittedName>
        <fullName evidence="2">CoA transferase</fullName>
    </submittedName>
</protein>